<dbReference type="Pfam" id="PF16859">
    <property type="entry name" value="TetR_C_11"/>
    <property type="match status" value="1"/>
</dbReference>
<evidence type="ECO:0000313" key="7">
    <source>
        <dbReference type="EMBL" id="GAS96802.1"/>
    </source>
</evidence>
<keyword evidence="4" id="KW-0804">Transcription</keyword>
<keyword evidence="2" id="KW-0805">Transcription regulation</keyword>
<dbReference type="FunFam" id="1.10.10.60:FF:000141">
    <property type="entry name" value="TetR family transcriptional regulator"/>
    <property type="match status" value="1"/>
</dbReference>
<keyword evidence="8" id="KW-1185">Reference proteome</keyword>
<dbReference type="EMBL" id="BCSY01000061">
    <property type="protein sequence ID" value="GAS96802.1"/>
    <property type="molecule type" value="Genomic_DNA"/>
</dbReference>
<dbReference type="GO" id="GO:0000976">
    <property type="term" value="F:transcription cis-regulatory region binding"/>
    <property type="evidence" value="ECO:0007669"/>
    <property type="project" value="TreeGrafter"/>
</dbReference>
<feature type="DNA-binding region" description="H-T-H motif" evidence="5">
    <location>
        <begin position="33"/>
        <end position="52"/>
    </location>
</feature>
<comment type="caution">
    <text evidence="7">The sequence shown here is derived from an EMBL/GenBank/DDBJ whole genome shotgun (WGS) entry which is preliminary data.</text>
</comment>
<dbReference type="SUPFAM" id="SSF48498">
    <property type="entry name" value="Tetracyclin repressor-like, C-terminal domain"/>
    <property type="match status" value="1"/>
</dbReference>
<accession>A0A100WDX3</accession>
<evidence type="ECO:0000256" key="3">
    <source>
        <dbReference type="ARBA" id="ARBA00023125"/>
    </source>
</evidence>
<dbReference type="Gene3D" id="1.10.357.10">
    <property type="entry name" value="Tetracycline Repressor, domain 2"/>
    <property type="match status" value="1"/>
</dbReference>
<dbReference type="InterPro" id="IPR011075">
    <property type="entry name" value="TetR_C"/>
</dbReference>
<dbReference type="InterPro" id="IPR009057">
    <property type="entry name" value="Homeodomain-like_sf"/>
</dbReference>
<dbReference type="STRING" id="228230.RMCC_3768"/>
<dbReference type="Pfam" id="PF00440">
    <property type="entry name" value="TetR_N"/>
    <property type="match status" value="1"/>
</dbReference>
<evidence type="ECO:0000256" key="4">
    <source>
        <dbReference type="ARBA" id="ARBA00023163"/>
    </source>
</evidence>
<dbReference type="PROSITE" id="PS50977">
    <property type="entry name" value="HTH_TETR_2"/>
    <property type="match status" value="1"/>
</dbReference>
<evidence type="ECO:0000256" key="5">
    <source>
        <dbReference type="PROSITE-ProRule" id="PRU00335"/>
    </source>
</evidence>
<keyword evidence="3 5" id="KW-0238">DNA-binding</keyword>
<dbReference type="Gene3D" id="1.10.10.60">
    <property type="entry name" value="Homeodomain-like"/>
    <property type="match status" value="1"/>
</dbReference>
<dbReference type="GO" id="GO:0003700">
    <property type="term" value="F:DNA-binding transcription factor activity"/>
    <property type="evidence" value="ECO:0007669"/>
    <property type="project" value="TreeGrafter"/>
</dbReference>
<dbReference type="PANTHER" id="PTHR30055:SF148">
    <property type="entry name" value="TETR-FAMILY TRANSCRIPTIONAL REGULATOR"/>
    <property type="match status" value="1"/>
</dbReference>
<name>A0A100WDX3_MYCCR</name>
<sequence length="207" mass="22413">MPPDPSRRSERSRRAILDAALSLVCELGYDNVSIEAIAKRAGVSKATIYRWWPSKGAVVLDATIESLDPVLAYPDTGDLAADLSVQLDAIRVLITETGTGLAYRGLIAAGQSDATLLQAVFDQVVEPSITTFGARIAKALQSKEIIPSVDVPTLRDLLYGFLEYRLFHSMPIETRHIDALVTIVFDGVRADSRQVPGTDIENADGTT</sequence>
<evidence type="ECO:0000313" key="8">
    <source>
        <dbReference type="Proteomes" id="UP000069443"/>
    </source>
</evidence>
<comment type="subunit">
    <text evidence="1">Homodimer.</text>
</comment>
<dbReference type="OrthoDB" id="9796019at2"/>
<feature type="domain" description="HTH tetR-type" evidence="6">
    <location>
        <begin position="10"/>
        <end position="70"/>
    </location>
</feature>
<dbReference type="InterPro" id="IPR001647">
    <property type="entry name" value="HTH_TetR"/>
</dbReference>
<evidence type="ECO:0000259" key="6">
    <source>
        <dbReference type="PROSITE" id="PS50977"/>
    </source>
</evidence>
<dbReference type="SUPFAM" id="SSF46689">
    <property type="entry name" value="Homeodomain-like"/>
    <property type="match status" value="1"/>
</dbReference>
<dbReference type="RefSeq" id="WP_064961330.1">
    <property type="nucleotide sequence ID" value="NZ_BCSY01000061.1"/>
</dbReference>
<dbReference type="InterPro" id="IPR036271">
    <property type="entry name" value="Tet_transcr_reg_TetR-rel_C_sf"/>
</dbReference>
<dbReference type="Proteomes" id="UP000069443">
    <property type="component" value="Unassembled WGS sequence"/>
</dbReference>
<evidence type="ECO:0000256" key="2">
    <source>
        <dbReference type="ARBA" id="ARBA00023015"/>
    </source>
</evidence>
<dbReference type="AlphaFoldDB" id="A0A100WDX3"/>
<reference evidence="8" key="1">
    <citation type="journal article" date="2016" name="Genome Announc.">
        <title>Draft Genome Sequences of Five Rapidly Growing Mycobacterium Species, M. thermoresistibile, M. fortuitum subsp. acetamidolyticum, M. canariasense, M. brisbanense, and M. novocastrense.</title>
        <authorList>
            <person name="Katahira K."/>
            <person name="Ogura Y."/>
            <person name="Gotoh Y."/>
            <person name="Hayashi T."/>
        </authorList>
    </citation>
    <scope>NUCLEOTIDE SEQUENCE [LARGE SCALE GENOMIC DNA]</scope>
    <source>
        <strain evidence="8">JCM15298</strain>
    </source>
</reference>
<dbReference type="PRINTS" id="PR00455">
    <property type="entry name" value="HTHTETR"/>
</dbReference>
<reference evidence="8" key="2">
    <citation type="submission" date="2016-02" db="EMBL/GenBank/DDBJ databases">
        <title>Draft genome sequence of five rapidly growing Mycobacterium species.</title>
        <authorList>
            <person name="Katahira K."/>
            <person name="Gotou Y."/>
            <person name="Iida K."/>
            <person name="Ogura Y."/>
            <person name="Hayashi T."/>
        </authorList>
    </citation>
    <scope>NUCLEOTIDE SEQUENCE [LARGE SCALE GENOMIC DNA]</scope>
    <source>
        <strain evidence="8">JCM15298</strain>
    </source>
</reference>
<proteinExistence type="predicted"/>
<organism evidence="7 8">
    <name type="scientific">Mycolicibacterium canariasense</name>
    <name type="common">Mycobacterium canariasense</name>
    <dbReference type="NCBI Taxonomy" id="228230"/>
    <lineage>
        <taxon>Bacteria</taxon>
        <taxon>Bacillati</taxon>
        <taxon>Actinomycetota</taxon>
        <taxon>Actinomycetes</taxon>
        <taxon>Mycobacteriales</taxon>
        <taxon>Mycobacteriaceae</taxon>
        <taxon>Mycolicibacterium</taxon>
    </lineage>
</organism>
<dbReference type="GO" id="GO:0045892">
    <property type="term" value="P:negative regulation of DNA-templated transcription"/>
    <property type="evidence" value="ECO:0007669"/>
    <property type="project" value="UniProtKB-ARBA"/>
</dbReference>
<dbReference type="InterPro" id="IPR050109">
    <property type="entry name" value="HTH-type_TetR-like_transc_reg"/>
</dbReference>
<protein>
    <submittedName>
        <fullName evidence="7">TetR family transcriptional regulator</fullName>
    </submittedName>
</protein>
<gene>
    <name evidence="7" type="ORF">RMCC_3768</name>
</gene>
<dbReference type="PANTHER" id="PTHR30055">
    <property type="entry name" value="HTH-TYPE TRANSCRIPTIONAL REGULATOR RUTR"/>
    <property type="match status" value="1"/>
</dbReference>
<evidence type="ECO:0000256" key="1">
    <source>
        <dbReference type="ARBA" id="ARBA00011738"/>
    </source>
</evidence>